<accession>A0ABP3FSK6</accession>
<organism evidence="1 2">
    <name type="scientific">Bacillus carboniphilus</name>
    <dbReference type="NCBI Taxonomy" id="86663"/>
    <lineage>
        <taxon>Bacteria</taxon>
        <taxon>Bacillati</taxon>
        <taxon>Bacillota</taxon>
        <taxon>Bacilli</taxon>
        <taxon>Bacillales</taxon>
        <taxon>Bacillaceae</taxon>
        <taxon>Bacillus</taxon>
    </lineage>
</organism>
<name>A0ABP3FSK6_9BACI</name>
<dbReference type="RefSeq" id="WP_343797654.1">
    <property type="nucleotide sequence ID" value="NZ_BAAADJ010000014.1"/>
</dbReference>
<keyword evidence="2" id="KW-1185">Reference proteome</keyword>
<proteinExistence type="predicted"/>
<evidence type="ECO:0000313" key="2">
    <source>
        <dbReference type="Proteomes" id="UP001500782"/>
    </source>
</evidence>
<dbReference type="EMBL" id="BAAADJ010000014">
    <property type="protein sequence ID" value="GAA0324729.1"/>
    <property type="molecule type" value="Genomic_DNA"/>
</dbReference>
<sequence length="101" mass="11806">MKSEVFIDFCFIRKPEGNFKQVILDSFAQLFEKSLHWYASEKMTEEMELVLAEVKGMGKFQSEEEVMDYLEAHAPMEFWGWLQGYQINVYPNTKGCKSCGT</sequence>
<protein>
    <submittedName>
        <fullName evidence="1">Uncharacterized protein</fullName>
    </submittedName>
</protein>
<evidence type="ECO:0000313" key="1">
    <source>
        <dbReference type="EMBL" id="GAA0324729.1"/>
    </source>
</evidence>
<gene>
    <name evidence="1" type="ORF">GCM10008967_14150</name>
</gene>
<dbReference type="Proteomes" id="UP001500782">
    <property type="component" value="Unassembled WGS sequence"/>
</dbReference>
<comment type="caution">
    <text evidence="1">The sequence shown here is derived from an EMBL/GenBank/DDBJ whole genome shotgun (WGS) entry which is preliminary data.</text>
</comment>
<reference evidence="2" key="1">
    <citation type="journal article" date="2019" name="Int. J. Syst. Evol. Microbiol.">
        <title>The Global Catalogue of Microorganisms (GCM) 10K type strain sequencing project: providing services to taxonomists for standard genome sequencing and annotation.</title>
        <authorList>
            <consortium name="The Broad Institute Genomics Platform"/>
            <consortium name="The Broad Institute Genome Sequencing Center for Infectious Disease"/>
            <person name="Wu L."/>
            <person name="Ma J."/>
        </authorList>
    </citation>
    <scope>NUCLEOTIDE SEQUENCE [LARGE SCALE GENOMIC DNA]</scope>
    <source>
        <strain evidence="2">JCM 9731</strain>
    </source>
</reference>